<evidence type="ECO:0000313" key="1">
    <source>
        <dbReference type="EMBL" id="KAJ9137039.1"/>
    </source>
</evidence>
<protein>
    <submittedName>
        <fullName evidence="1">Uncharacterized protein</fullName>
    </submittedName>
</protein>
<keyword evidence="2" id="KW-1185">Reference proteome</keyword>
<organism evidence="1 2">
    <name type="scientific">Pleurostoma richardsiae</name>
    <dbReference type="NCBI Taxonomy" id="41990"/>
    <lineage>
        <taxon>Eukaryota</taxon>
        <taxon>Fungi</taxon>
        <taxon>Dikarya</taxon>
        <taxon>Ascomycota</taxon>
        <taxon>Pezizomycotina</taxon>
        <taxon>Sordariomycetes</taxon>
        <taxon>Sordariomycetidae</taxon>
        <taxon>Calosphaeriales</taxon>
        <taxon>Pleurostomataceae</taxon>
        <taxon>Pleurostoma</taxon>
    </lineage>
</organism>
<gene>
    <name evidence="1" type="ORF">NKR23_g9300</name>
</gene>
<dbReference type="Proteomes" id="UP001174694">
    <property type="component" value="Unassembled WGS sequence"/>
</dbReference>
<sequence length="172" mass="17153">MSVLKRQSIEPGSPLYECHYDCGYAILGAQTESDYCTNSTWTNLLDGCLECANTEDIWQYYGTDVAAAASACGLSADPSPSSATVAATSTVASTGAAASDTAAAPTTTSAIAAQSTTTPVTTTSSATVGAFTTAANASSTGSTAVTAGAYSMGLNNVILGLGLSLPFVSFLL</sequence>
<dbReference type="EMBL" id="JANBVO010000036">
    <property type="protein sequence ID" value="KAJ9137039.1"/>
    <property type="molecule type" value="Genomic_DNA"/>
</dbReference>
<evidence type="ECO:0000313" key="2">
    <source>
        <dbReference type="Proteomes" id="UP001174694"/>
    </source>
</evidence>
<reference evidence="1" key="1">
    <citation type="submission" date="2022-07" db="EMBL/GenBank/DDBJ databases">
        <title>Fungi with potential for degradation of polypropylene.</title>
        <authorList>
            <person name="Gostincar C."/>
        </authorList>
    </citation>
    <scope>NUCLEOTIDE SEQUENCE</scope>
    <source>
        <strain evidence="1">EXF-13308</strain>
    </source>
</reference>
<comment type="caution">
    <text evidence="1">The sequence shown here is derived from an EMBL/GenBank/DDBJ whole genome shotgun (WGS) entry which is preliminary data.</text>
</comment>
<proteinExistence type="predicted"/>
<dbReference type="AlphaFoldDB" id="A0AA38R5Z3"/>
<name>A0AA38R5Z3_9PEZI</name>
<accession>A0AA38R5Z3</accession>